<feature type="non-terminal residue" evidence="2">
    <location>
        <position position="1"/>
    </location>
</feature>
<sequence length="112" mass="11796">KKRGGLLKETVTGQGGYATSYKPQAGGSAADKNVRSPGASICLDCHLNQTAISTPWGYGSTYGATQAILGYWDAPKYQDYSTSGAEQRYPFKKKNPVMGGHYGASAPLSSTP</sequence>
<dbReference type="Proteomes" id="UP000756860">
    <property type="component" value="Unassembled WGS sequence"/>
</dbReference>
<evidence type="ECO:0000256" key="1">
    <source>
        <dbReference type="SAM" id="MobiDB-lite"/>
    </source>
</evidence>
<organism evidence="2 3">
    <name type="scientific">Geomobilimonas luticola</name>
    <dbReference type="NCBI Taxonomy" id="1114878"/>
    <lineage>
        <taxon>Bacteria</taxon>
        <taxon>Pseudomonadati</taxon>
        <taxon>Thermodesulfobacteriota</taxon>
        <taxon>Desulfuromonadia</taxon>
        <taxon>Geobacterales</taxon>
        <taxon>Geobacteraceae</taxon>
        <taxon>Geomobilimonas</taxon>
    </lineage>
</organism>
<dbReference type="RefSeq" id="WP_214176792.1">
    <property type="nucleotide sequence ID" value="NZ_JAHCVK010000033.1"/>
</dbReference>
<evidence type="ECO:0000313" key="2">
    <source>
        <dbReference type="EMBL" id="MBT0654791.1"/>
    </source>
</evidence>
<proteinExistence type="predicted"/>
<name>A0ABS5SHG6_9BACT</name>
<feature type="region of interest" description="Disordered" evidence="1">
    <location>
        <begin position="1"/>
        <end position="32"/>
    </location>
</feature>
<accession>A0ABS5SHG6</accession>
<feature type="non-terminal residue" evidence="2">
    <location>
        <position position="112"/>
    </location>
</feature>
<evidence type="ECO:0000313" key="3">
    <source>
        <dbReference type="Proteomes" id="UP000756860"/>
    </source>
</evidence>
<keyword evidence="3" id="KW-1185">Reference proteome</keyword>
<comment type="caution">
    <text evidence="2">The sequence shown here is derived from an EMBL/GenBank/DDBJ whole genome shotgun (WGS) entry which is preliminary data.</text>
</comment>
<dbReference type="EMBL" id="JAHCVK010000033">
    <property type="protein sequence ID" value="MBT0654791.1"/>
    <property type="molecule type" value="Genomic_DNA"/>
</dbReference>
<protein>
    <recommendedName>
        <fullName evidence="4">Cytochrome C</fullName>
    </recommendedName>
</protein>
<gene>
    <name evidence="2" type="ORF">KI810_17215</name>
</gene>
<reference evidence="2 3" key="1">
    <citation type="submission" date="2021-05" db="EMBL/GenBank/DDBJ databases">
        <title>The draft genome of Geobacter luticola JCM 17780.</title>
        <authorList>
            <person name="Xu Z."/>
            <person name="Masuda Y."/>
            <person name="Itoh H."/>
            <person name="Senoo K."/>
        </authorList>
    </citation>
    <scope>NUCLEOTIDE SEQUENCE [LARGE SCALE GENOMIC DNA]</scope>
    <source>
        <strain evidence="2 3">JCM 17780</strain>
    </source>
</reference>
<evidence type="ECO:0008006" key="4">
    <source>
        <dbReference type="Google" id="ProtNLM"/>
    </source>
</evidence>